<evidence type="ECO:0000256" key="4">
    <source>
        <dbReference type="PROSITE-ProRule" id="PRU00322"/>
    </source>
</evidence>
<accession>A0A397TGR8</accession>
<comment type="caution">
    <text evidence="6">The sequence shown here is derived from an EMBL/GenBank/DDBJ whole genome shotgun (WGS) entry which is preliminary data.</text>
</comment>
<dbReference type="InterPro" id="IPR001876">
    <property type="entry name" value="Znf_RanBP2"/>
</dbReference>
<reference evidence="6" key="1">
    <citation type="submission" date="2018-06" db="EMBL/GenBank/DDBJ databases">
        <title>Comparative genomics reveals the genomic features of Rhizophagus irregularis, R. cerebriforme, R. diaphanum and Gigaspora rosea, and their symbiotic lifestyle signature.</title>
        <authorList>
            <person name="Morin E."/>
            <person name="San Clemente H."/>
            <person name="Chen E.C.H."/>
            <person name="De La Providencia I."/>
            <person name="Hainaut M."/>
            <person name="Kuo A."/>
            <person name="Kohler A."/>
            <person name="Murat C."/>
            <person name="Tang N."/>
            <person name="Roy S."/>
            <person name="Loubradou J."/>
            <person name="Henrissat B."/>
            <person name="Grigoriev I.V."/>
            <person name="Corradi N."/>
            <person name="Roux C."/>
            <person name="Martin F.M."/>
        </authorList>
    </citation>
    <scope>NUCLEOTIDE SEQUENCE [LARGE SCALE GENOMIC DNA]</scope>
    <source>
        <strain evidence="6">DAOM 227022</strain>
    </source>
</reference>
<dbReference type="Pfam" id="PF00641">
    <property type="entry name" value="Zn_ribbon_RanBP"/>
    <property type="match status" value="2"/>
</dbReference>
<keyword evidence="1" id="KW-0479">Metal-binding</keyword>
<keyword evidence="7" id="KW-1185">Reference proteome</keyword>
<keyword evidence="3" id="KW-0862">Zinc</keyword>
<evidence type="ECO:0000313" key="6">
    <source>
        <dbReference type="EMBL" id="RIA96549.1"/>
    </source>
</evidence>
<keyword evidence="2 4" id="KW-0863">Zinc-finger</keyword>
<dbReference type="PROSITE" id="PS01358">
    <property type="entry name" value="ZF_RANBP2_1"/>
    <property type="match status" value="2"/>
</dbReference>
<feature type="domain" description="RanBP2-type" evidence="5">
    <location>
        <begin position="62"/>
        <end position="91"/>
    </location>
</feature>
<dbReference type="SUPFAM" id="SSF90209">
    <property type="entry name" value="Ran binding protein zinc finger-like"/>
    <property type="match status" value="2"/>
</dbReference>
<evidence type="ECO:0000256" key="2">
    <source>
        <dbReference type="ARBA" id="ARBA00022771"/>
    </source>
</evidence>
<dbReference type="GO" id="GO:0003729">
    <property type="term" value="F:mRNA binding"/>
    <property type="evidence" value="ECO:0007669"/>
    <property type="project" value="TreeGrafter"/>
</dbReference>
<name>A0A397TGR8_9GLOM</name>
<dbReference type="GO" id="GO:0008270">
    <property type="term" value="F:zinc ion binding"/>
    <property type="evidence" value="ECO:0007669"/>
    <property type="project" value="UniProtKB-KW"/>
</dbReference>
<dbReference type="PROSITE" id="PS50199">
    <property type="entry name" value="ZF_RANBP2_2"/>
    <property type="match status" value="2"/>
</dbReference>
<dbReference type="Proteomes" id="UP000265703">
    <property type="component" value="Unassembled WGS sequence"/>
</dbReference>
<dbReference type="STRING" id="658196.A0A397TGR8"/>
<evidence type="ECO:0000313" key="7">
    <source>
        <dbReference type="Proteomes" id="UP000265703"/>
    </source>
</evidence>
<dbReference type="AlphaFoldDB" id="A0A397TGR8"/>
<evidence type="ECO:0000256" key="1">
    <source>
        <dbReference type="ARBA" id="ARBA00022723"/>
    </source>
</evidence>
<dbReference type="SMART" id="SM00547">
    <property type="entry name" value="ZnF_RBZ"/>
    <property type="match status" value="2"/>
</dbReference>
<dbReference type="PANTHER" id="PTHR23111">
    <property type="entry name" value="ZINC FINGER PROTEIN"/>
    <property type="match status" value="1"/>
</dbReference>
<dbReference type="PANTHER" id="PTHR23111:SF40">
    <property type="entry name" value="RNA-BINDING PROTEIN INVOLVED IN HETEROCHROMATIN ASSEMBLY-RELATED"/>
    <property type="match status" value="1"/>
</dbReference>
<dbReference type="Gene3D" id="4.10.1060.10">
    <property type="entry name" value="Zinc finger, RanBP2-type"/>
    <property type="match status" value="2"/>
</dbReference>
<evidence type="ECO:0000256" key="3">
    <source>
        <dbReference type="ARBA" id="ARBA00022833"/>
    </source>
</evidence>
<dbReference type="InterPro" id="IPR036443">
    <property type="entry name" value="Znf_RanBP2_sf"/>
</dbReference>
<dbReference type="EMBL" id="QKYT01000043">
    <property type="protein sequence ID" value="RIA96549.1"/>
    <property type="molecule type" value="Genomic_DNA"/>
</dbReference>
<evidence type="ECO:0000259" key="5">
    <source>
        <dbReference type="PROSITE" id="PS50199"/>
    </source>
</evidence>
<sequence length="140" mass="16361">MLRPTCLLFQRTTMFVRQVKLVPGNNNTFFSGPRILSTLIMDHGRRRNLYQGPPGPRSERTRPGDWICEECDFINFSYRNQCFKCNSKPKNRVVAEGDWICPRCEFYNFKSRVVCFKCDTPSPNTDENEGSRNDFRGGEF</sequence>
<dbReference type="OrthoDB" id="448399at2759"/>
<protein>
    <recommendedName>
        <fullName evidence="5">RanBP2-type domain-containing protein</fullName>
    </recommendedName>
</protein>
<gene>
    <name evidence="6" type="ORF">C1645_815223</name>
</gene>
<organism evidence="6 7">
    <name type="scientific">Glomus cerebriforme</name>
    <dbReference type="NCBI Taxonomy" id="658196"/>
    <lineage>
        <taxon>Eukaryota</taxon>
        <taxon>Fungi</taxon>
        <taxon>Fungi incertae sedis</taxon>
        <taxon>Mucoromycota</taxon>
        <taxon>Glomeromycotina</taxon>
        <taxon>Glomeromycetes</taxon>
        <taxon>Glomerales</taxon>
        <taxon>Glomeraceae</taxon>
        <taxon>Glomus</taxon>
    </lineage>
</organism>
<feature type="domain" description="RanBP2-type" evidence="5">
    <location>
        <begin position="95"/>
        <end position="124"/>
    </location>
</feature>
<proteinExistence type="predicted"/>